<feature type="domain" description="Retrotransposon gag" evidence="2">
    <location>
        <begin position="217"/>
        <end position="308"/>
    </location>
</feature>
<feature type="compositionally biased region" description="Pro residues" evidence="1">
    <location>
        <begin position="67"/>
        <end position="84"/>
    </location>
</feature>
<feature type="region of interest" description="Disordered" evidence="1">
    <location>
        <begin position="1"/>
        <end position="27"/>
    </location>
</feature>
<sequence length="453" mass="51137">MAKRSTRTAEGSALGGHTEPARSHSLVDVPLTAEAALAPVAALEGRVRQMEEQQTEMLTLLRNLGAPPAPPRSPPPANHPPLFNPPRNQEDPVEQEGPEDHLDAASSAHPHLGRARADRPHDPVNDAPIHPLLTRQEIREAVAEECRQAARRDFHPHRPLCQGSPLAPQILDHPIPQGFKLPNIETFDGTDDPLEHVNHFTTIMSIFNASDPLLCQVFPTTLKGQARMWFHSLRAGTVTSFAELTRQFSDQFIANRRIVRDPSHLSGIRQNEGETLKEFFRRFTAEARQIPGVDPELLRGVFLGGLRPSGFYSALMRETVPSYPDLVHRVEARIAADEAIEAHRQQFNDNQKRKRENESAPQHQEGRFRRNHQRDQSPREYTPLNTSRTNVFYAIQGKEALRKPRPLPKNTGDQTKYCEFHHGQGHDTEDCSKLKEEIEYLIKQGLLGRFLRG</sequence>
<evidence type="ECO:0000259" key="2">
    <source>
        <dbReference type="Pfam" id="PF03732"/>
    </source>
</evidence>
<dbReference type="Pfam" id="PF03732">
    <property type="entry name" value="Retrotrans_gag"/>
    <property type="match status" value="1"/>
</dbReference>
<dbReference type="InterPro" id="IPR005162">
    <property type="entry name" value="Retrotrans_gag_dom"/>
</dbReference>
<name>A0AAP0BF50_9ASPA</name>
<organism evidence="3 4">
    <name type="scientific">Platanthera zijinensis</name>
    <dbReference type="NCBI Taxonomy" id="2320716"/>
    <lineage>
        <taxon>Eukaryota</taxon>
        <taxon>Viridiplantae</taxon>
        <taxon>Streptophyta</taxon>
        <taxon>Embryophyta</taxon>
        <taxon>Tracheophyta</taxon>
        <taxon>Spermatophyta</taxon>
        <taxon>Magnoliopsida</taxon>
        <taxon>Liliopsida</taxon>
        <taxon>Asparagales</taxon>
        <taxon>Orchidaceae</taxon>
        <taxon>Orchidoideae</taxon>
        <taxon>Orchideae</taxon>
        <taxon>Orchidinae</taxon>
        <taxon>Platanthera</taxon>
    </lineage>
</organism>
<gene>
    <name evidence="3" type="ORF">KSP39_PZI012249</name>
</gene>
<evidence type="ECO:0000256" key="1">
    <source>
        <dbReference type="SAM" id="MobiDB-lite"/>
    </source>
</evidence>
<keyword evidence="4" id="KW-1185">Reference proteome</keyword>
<dbReference type="Proteomes" id="UP001418222">
    <property type="component" value="Unassembled WGS sequence"/>
</dbReference>
<evidence type="ECO:0000313" key="3">
    <source>
        <dbReference type="EMBL" id="KAK8937059.1"/>
    </source>
</evidence>
<comment type="caution">
    <text evidence="3">The sequence shown here is derived from an EMBL/GenBank/DDBJ whole genome shotgun (WGS) entry which is preliminary data.</text>
</comment>
<proteinExistence type="predicted"/>
<dbReference type="AlphaFoldDB" id="A0AAP0BF50"/>
<dbReference type="PANTHER" id="PTHR33223:SF10">
    <property type="entry name" value="AMINOTRANSFERASE-LIKE PLANT MOBILE DOMAIN-CONTAINING PROTEIN"/>
    <property type="match status" value="1"/>
</dbReference>
<accession>A0AAP0BF50</accession>
<evidence type="ECO:0000313" key="4">
    <source>
        <dbReference type="Proteomes" id="UP001418222"/>
    </source>
</evidence>
<feature type="region of interest" description="Disordered" evidence="1">
    <location>
        <begin position="346"/>
        <end position="387"/>
    </location>
</feature>
<feature type="compositionally biased region" description="Basic and acidic residues" evidence="1">
    <location>
        <begin position="115"/>
        <end position="124"/>
    </location>
</feature>
<protein>
    <recommendedName>
        <fullName evidence="2">Retrotransposon gag domain-containing protein</fullName>
    </recommendedName>
</protein>
<reference evidence="3 4" key="1">
    <citation type="journal article" date="2022" name="Nat. Plants">
        <title>Genomes of leafy and leafless Platanthera orchids illuminate the evolution of mycoheterotrophy.</title>
        <authorList>
            <person name="Li M.H."/>
            <person name="Liu K.W."/>
            <person name="Li Z."/>
            <person name="Lu H.C."/>
            <person name="Ye Q.L."/>
            <person name="Zhang D."/>
            <person name="Wang J.Y."/>
            <person name="Li Y.F."/>
            <person name="Zhong Z.M."/>
            <person name="Liu X."/>
            <person name="Yu X."/>
            <person name="Liu D.K."/>
            <person name="Tu X.D."/>
            <person name="Liu B."/>
            <person name="Hao Y."/>
            <person name="Liao X.Y."/>
            <person name="Jiang Y.T."/>
            <person name="Sun W.H."/>
            <person name="Chen J."/>
            <person name="Chen Y.Q."/>
            <person name="Ai Y."/>
            <person name="Zhai J.W."/>
            <person name="Wu S.S."/>
            <person name="Zhou Z."/>
            <person name="Hsiao Y.Y."/>
            <person name="Wu W.L."/>
            <person name="Chen Y.Y."/>
            <person name="Lin Y.F."/>
            <person name="Hsu J.L."/>
            <person name="Li C.Y."/>
            <person name="Wang Z.W."/>
            <person name="Zhao X."/>
            <person name="Zhong W.Y."/>
            <person name="Ma X.K."/>
            <person name="Ma L."/>
            <person name="Huang J."/>
            <person name="Chen G.Z."/>
            <person name="Huang M.Z."/>
            <person name="Huang L."/>
            <person name="Peng D.H."/>
            <person name="Luo Y.B."/>
            <person name="Zou S.Q."/>
            <person name="Chen S.P."/>
            <person name="Lan S."/>
            <person name="Tsai W.C."/>
            <person name="Van de Peer Y."/>
            <person name="Liu Z.J."/>
        </authorList>
    </citation>
    <scope>NUCLEOTIDE SEQUENCE [LARGE SCALE GENOMIC DNA]</scope>
    <source>
        <strain evidence="3">Lor287</strain>
    </source>
</reference>
<dbReference type="EMBL" id="JBBWWQ010000010">
    <property type="protein sequence ID" value="KAK8937059.1"/>
    <property type="molecule type" value="Genomic_DNA"/>
</dbReference>
<feature type="region of interest" description="Disordered" evidence="1">
    <location>
        <begin position="63"/>
        <end position="128"/>
    </location>
</feature>
<feature type="compositionally biased region" description="Basic and acidic residues" evidence="1">
    <location>
        <begin position="364"/>
        <end position="378"/>
    </location>
</feature>
<dbReference type="PANTHER" id="PTHR33223">
    <property type="entry name" value="CCHC-TYPE DOMAIN-CONTAINING PROTEIN"/>
    <property type="match status" value="1"/>
</dbReference>